<keyword evidence="6" id="KW-1185">Reference proteome</keyword>
<dbReference type="SMART" id="SM00421">
    <property type="entry name" value="HTH_LUXR"/>
    <property type="match status" value="1"/>
</dbReference>
<proteinExistence type="predicted"/>
<evidence type="ECO:0000256" key="1">
    <source>
        <dbReference type="ARBA" id="ARBA00023015"/>
    </source>
</evidence>
<dbReference type="Gene3D" id="1.10.10.10">
    <property type="entry name" value="Winged helix-like DNA-binding domain superfamily/Winged helix DNA-binding domain"/>
    <property type="match status" value="1"/>
</dbReference>
<dbReference type="SUPFAM" id="SSF46894">
    <property type="entry name" value="C-terminal effector domain of the bipartite response regulators"/>
    <property type="match status" value="1"/>
</dbReference>
<dbReference type="PRINTS" id="PR00038">
    <property type="entry name" value="HTHLUXR"/>
</dbReference>
<comment type="caution">
    <text evidence="5">The sequence shown here is derived from an EMBL/GenBank/DDBJ whole genome shotgun (WGS) entry which is preliminary data.</text>
</comment>
<evidence type="ECO:0000256" key="3">
    <source>
        <dbReference type="ARBA" id="ARBA00023163"/>
    </source>
</evidence>
<name>A0A7K0ELS9_9BACT</name>
<evidence type="ECO:0000256" key="2">
    <source>
        <dbReference type="ARBA" id="ARBA00023125"/>
    </source>
</evidence>
<dbReference type="GO" id="GO:0003677">
    <property type="term" value="F:DNA binding"/>
    <property type="evidence" value="ECO:0007669"/>
    <property type="project" value="UniProtKB-KW"/>
</dbReference>
<dbReference type="OrthoDB" id="955168at2"/>
<organism evidence="5 6">
    <name type="scientific">Larkinella terrae</name>
    <dbReference type="NCBI Taxonomy" id="2025311"/>
    <lineage>
        <taxon>Bacteria</taxon>
        <taxon>Pseudomonadati</taxon>
        <taxon>Bacteroidota</taxon>
        <taxon>Cytophagia</taxon>
        <taxon>Cytophagales</taxon>
        <taxon>Spirosomataceae</taxon>
        <taxon>Larkinella</taxon>
    </lineage>
</organism>
<dbReference type="PROSITE" id="PS00622">
    <property type="entry name" value="HTH_LUXR_1"/>
    <property type="match status" value="1"/>
</dbReference>
<dbReference type="InterPro" id="IPR036388">
    <property type="entry name" value="WH-like_DNA-bd_sf"/>
</dbReference>
<evidence type="ECO:0000313" key="6">
    <source>
        <dbReference type="Proteomes" id="UP000441754"/>
    </source>
</evidence>
<reference evidence="5 6" key="1">
    <citation type="journal article" date="2018" name="Antonie Van Leeuwenhoek">
        <title>Larkinella terrae sp. nov., isolated from soil on Jeju Island, South Korea.</title>
        <authorList>
            <person name="Ten L.N."/>
            <person name="Jeon J."/>
            <person name="Park S.J."/>
            <person name="Park S."/>
            <person name="Lee S.Y."/>
            <person name="Kim M.K."/>
            <person name="Jung H.Y."/>
        </authorList>
    </citation>
    <scope>NUCLEOTIDE SEQUENCE [LARGE SCALE GENOMIC DNA]</scope>
    <source>
        <strain evidence="5 6">KCTC 52001</strain>
    </source>
</reference>
<keyword evidence="3" id="KW-0804">Transcription</keyword>
<sequence>MAISVQVIPGWNELTEREKEVVWQLAEGKSTAEIASQLFISTKTVGNHKTNISSKLNVSGGPGSLIRFIFKNKVDILSTKQQL</sequence>
<dbReference type="Proteomes" id="UP000441754">
    <property type="component" value="Unassembled WGS sequence"/>
</dbReference>
<feature type="domain" description="HTH luxR-type" evidence="4">
    <location>
        <begin position="7"/>
        <end position="72"/>
    </location>
</feature>
<dbReference type="PANTHER" id="PTHR44688">
    <property type="entry name" value="DNA-BINDING TRANSCRIPTIONAL ACTIVATOR DEVR_DOSR"/>
    <property type="match status" value="1"/>
</dbReference>
<dbReference type="EMBL" id="WJXZ01000007">
    <property type="protein sequence ID" value="MRS62388.1"/>
    <property type="molecule type" value="Genomic_DNA"/>
</dbReference>
<gene>
    <name evidence="5" type="ORF">GJJ30_13895</name>
</gene>
<keyword evidence="1" id="KW-0805">Transcription regulation</keyword>
<accession>A0A7K0ELS9</accession>
<dbReference type="CDD" id="cd06170">
    <property type="entry name" value="LuxR_C_like"/>
    <property type="match status" value="1"/>
</dbReference>
<dbReference type="PROSITE" id="PS50043">
    <property type="entry name" value="HTH_LUXR_2"/>
    <property type="match status" value="1"/>
</dbReference>
<dbReference type="Pfam" id="PF00196">
    <property type="entry name" value="GerE"/>
    <property type="match status" value="1"/>
</dbReference>
<evidence type="ECO:0000313" key="5">
    <source>
        <dbReference type="EMBL" id="MRS62388.1"/>
    </source>
</evidence>
<dbReference type="InterPro" id="IPR000792">
    <property type="entry name" value="Tscrpt_reg_LuxR_C"/>
</dbReference>
<protein>
    <submittedName>
        <fullName evidence="5">DNA-binding response regulator</fullName>
    </submittedName>
</protein>
<dbReference type="InterPro" id="IPR016032">
    <property type="entry name" value="Sig_transdc_resp-reg_C-effctor"/>
</dbReference>
<keyword evidence="2 5" id="KW-0238">DNA-binding</keyword>
<evidence type="ECO:0000259" key="4">
    <source>
        <dbReference type="PROSITE" id="PS50043"/>
    </source>
</evidence>
<dbReference type="GO" id="GO:0006355">
    <property type="term" value="P:regulation of DNA-templated transcription"/>
    <property type="evidence" value="ECO:0007669"/>
    <property type="project" value="InterPro"/>
</dbReference>
<dbReference type="AlphaFoldDB" id="A0A7K0ELS9"/>
<dbReference type="PANTHER" id="PTHR44688:SF16">
    <property type="entry name" value="DNA-BINDING TRANSCRIPTIONAL ACTIVATOR DEVR_DOSR"/>
    <property type="match status" value="1"/>
</dbReference>